<dbReference type="Gene3D" id="2.60.210.10">
    <property type="entry name" value="Apoptosis, Tumor Necrosis Factor Receptor Associated Protein 2, Chain A"/>
    <property type="match status" value="3"/>
</dbReference>
<evidence type="ECO:0007829" key="5">
    <source>
        <dbReference type="PeptideAtlas" id="O17190"/>
    </source>
</evidence>
<dbReference type="SMR" id="O17190"/>
<dbReference type="PIR" id="T32350">
    <property type="entry name" value="T32350"/>
</dbReference>
<dbReference type="EMBL" id="BX284602">
    <property type="protein sequence ID" value="CCD64684.1"/>
    <property type="molecule type" value="Genomic_DNA"/>
</dbReference>
<reference evidence="2 3" key="1">
    <citation type="journal article" date="1998" name="Science">
        <title>Genome sequence of the nematode C. elegans: a platform for investigating biology.</title>
        <authorList>
            <consortium name="The C. elegans sequencing consortium"/>
            <person name="Sulson J.E."/>
            <person name="Waterston R."/>
        </authorList>
    </citation>
    <scope>NUCLEOTIDE SEQUENCE [LARGE SCALE GENOMIC DNA]</scope>
    <source>
        <strain evidence="2 3">Bristol N2</strain>
    </source>
</reference>
<gene>
    <name evidence="2 4" type="primary">math-24</name>
    <name evidence="4" type="ORF">C46F9.3</name>
    <name evidence="2" type="ORF">CELE_C46F9.3</name>
</gene>
<sequence>MTGKTFLLTHTFNDISKLGEEQSYYSDNEIRYNVPWRLQIFRKEGFLGLNLQCEKKECFGERKWSFQTKFIMKLVAVSGKFFRRTVQHDFQKPEGNGMDKFIGWENMQRDYMDKDSIIIEIHANIVSSTGFFEVKYLPNSQPDSDNSFVMKHTFKNISRFVVKERDYSDLEEHFNIPWRMQIQKSNEFLGIFLYCEKEISEGRKWSIECEFDSRLISASGKLHFIRTKSIFGATSGWGRGKFISWSDLEKDYVNNDSIYMEIRVKIIKITDEPCNIANTERAFVLSHTVRNMSSIKEGGDYLTDIQTRFNIPWKLKIQRLNGFIELFLRCAENMCESRKWSIETEYQLKLVSTNGRSLSLKNIKYVFDKPFGYGWLTLLRWDSLEEKYIVNDTLIIEAHVKILNMTGIVDEASVEKPSGIVIPVGDQEYSLEKWLEMAFDH</sequence>
<dbReference type="eggNOG" id="KOG2177">
    <property type="taxonomic scope" value="Eukaryota"/>
</dbReference>
<dbReference type="UCSC" id="C46F9.3">
    <property type="organism name" value="c. elegans"/>
</dbReference>
<dbReference type="CTD" id="183515"/>
<dbReference type="SMART" id="SM00061">
    <property type="entry name" value="MATH"/>
    <property type="match status" value="3"/>
</dbReference>
<dbReference type="PANTHER" id="PTHR46308">
    <property type="entry name" value="MATH (MEPRIN-ASSOCIATED TRAF HOMOLOGY) DOMAIN CONTAINING"/>
    <property type="match status" value="1"/>
</dbReference>
<dbReference type="CDD" id="cd00121">
    <property type="entry name" value="MATH"/>
    <property type="match status" value="3"/>
</dbReference>
<evidence type="ECO:0000313" key="3">
    <source>
        <dbReference type="Proteomes" id="UP000001940"/>
    </source>
</evidence>
<dbReference type="Pfam" id="PF00917">
    <property type="entry name" value="MATH"/>
    <property type="match status" value="3"/>
</dbReference>
<feature type="domain" description="MATH" evidence="1">
    <location>
        <begin position="282"/>
        <end position="400"/>
    </location>
</feature>
<dbReference type="InParanoid" id="O17190"/>
<dbReference type="Proteomes" id="UP000001940">
    <property type="component" value="Chromosome II"/>
</dbReference>
<dbReference type="OrthoDB" id="5904566at2759"/>
<evidence type="ECO:0000313" key="2">
    <source>
        <dbReference type="EMBL" id="CCD64684.1"/>
    </source>
</evidence>
<dbReference type="PANTHER" id="PTHR46308:SF1">
    <property type="entry name" value="MATH DOMAIN-CONTAINING PROTEIN"/>
    <property type="match status" value="1"/>
</dbReference>
<dbReference type="InterPro" id="IPR008974">
    <property type="entry name" value="TRAF-like"/>
</dbReference>
<dbReference type="InterPro" id="IPR002083">
    <property type="entry name" value="MATH/TRAF_dom"/>
</dbReference>
<dbReference type="AGR" id="WB:WBGene00016719"/>
<accession>O17190</accession>
<evidence type="ECO:0000313" key="4">
    <source>
        <dbReference type="WormBase" id="C46F9.3"/>
    </source>
</evidence>
<dbReference type="RefSeq" id="NP_494116.1">
    <property type="nucleotide sequence ID" value="NM_061715.2"/>
</dbReference>
<dbReference type="PhylomeDB" id="O17190"/>
<dbReference type="GeneID" id="183515"/>
<dbReference type="WormBase" id="C46F9.3">
    <property type="protein sequence ID" value="CE08770"/>
    <property type="gene ID" value="WBGene00016719"/>
    <property type="gene designation" value="math-24"/>
</dbReference>
<dbReference type="HOGENOM" id="CLU_622931_0_0_1"/>
<dbReference type="PROSITE" id="PS50144">
    <property type="entry name" value="MATH"/>
    <property type="match status" value="3"/>
</dbReference>
<dbReference type="FunCoup" id="O17190">
    <property type="interactions" value="17"/>
</dbReference>
<feature type="domain" description="MATH" evidence="1">
    <location>
        <begin position="5"/>
        <end position="123"/>
    </location>
</feature>
<protein>
    <submittedName>
        <fullName evidence="2">MATH domain-containing protein</fullName>
    </submittedName>
</protein>
<proteinExistence type="evidence at protein level"/>
<dbReference type="PaxDb" id="6239-C46F9.3"/>
<feature type="domain" description="MATH" evidence="1">
    <location>
        <begin position="147"/>
        <end position="264"/>
    </location>
</feature>
<dbReference type="KEGG" id="cel:CELE_C46F9.3"/>
<dbReference type="PeptideAtlas" id="O17190"/>
<organism evidence="2 3">
    <name type="scientific">Caenorhabditis elegans</name>
    <dbReference type="NCBI Taxonomy" id="6239"/>
    <lineage>
        <taxon>Eukaryota</taxon>
        <taxon>Metazoa</taxon>
        <taxon>Ecdysozoa</taxon>
        <taxon>Nematoda</taxon>
        <taxon>Chromadorea</taxon>
        <taxon>Rhabditida</taxon>
        <taxon>Rhabditina</taxon>
        <taxon>Rhabditomorpha</taxon>
        <taxon>Rhabditoidea</taxon>
        <taxon>Rhabditidae</taxon>
        <taxon>Peloderinae</taxon>
        <taxon>Caenorhabditis</taxon>
    </lineage>
</organism>
<keyword evidence="3" id="KW-1185">Reference proteome</keyword>
<dbReference type="Bgee" id="WBGene00016719">
    <property type="expression patterns" value="Expressed in larva and 2 other cell types or tissues"/>
</dbReference>
<keyword evidence="5" id="KW-1267">Proteomics identification</keyword>
<dbReference type="SUPFAM" id="SSF49599">
    <property type="entry name" value="TRAF domain-like"/>
    <property type="match status" value="3"/>
</dbReference>
<evidence type="ECO:0000259" key="1">
    <source>
        <dbReference type="PROSITE" id="PS50144"/>
    </source>
</evidence>
<dbReference type="AlphaFoldDB" id="O17190"/>
<name>O17190_CAEEL</name>